<keyword evidence="3 6" id="KW-0378">Hydrolase</keyword>
<dbReference type="Proteomes" id="UP000051655">
    <property type="component" value="Unassembled WGS sequence"/>
</dbReference>
<sequence length="605" mass="69001">MANETPTRAEVPESATWDLTTIFEDDVAWEAAVKKLEQELTEADQIADQLLNSGADLYAGLQYGLNVMRQLEKIYVYASLKSDQDTNNAYYQGLNTRSEGLAARVASAIAFFDPAVLTLSPVELQAFFQAEPRLAPYEHYFDAILQQKGHVLDRESEELLAGASEVLNASQTTFNILDNADLDFGWTINEEGEEEHLTNGVYSRLLESTQSEVRRMAFKKFYQPYEQFRNTFSTLLSGNVKQHNYLARVHHYDSARSAALAQNFIPEAVYDNLIDETHRALPLLQRYVKLRKRLLNLDSLHSYDLYTPIMGDPDYYIDYPSAQAKALEALAPLGDEYLDVVQRAFDERWIDVIENQGKRSGAYSGGMYDTNPFILLNWVDNLNNLYTLVHEMGHSVHSYETRQNQPYQYGDYPIFLAEIASTTNENLLTEHLLKTESDPYLRAYILNQYLDGVKGTVFRQTQFAEFEQHVHELDAAGVPLTADTLDEYYAALNHNYYGDALTKDPEIAYEWARIPHFYYDFYVFQYATGFAAATALSQNILAPGNGGVKAYFNYLQAGSSAYPLDVMRQAGVDMEKTDYLQATFKLFEQRLDEFEALIETLTNEK</sequence>
<evidence type="ECO:0000313" key="9">
    <source>
        <dbReference type="EMBL" id="KRN75104.1"/>
    </source>
</evidence>
<feature type="domain" description="Peptidase M3A/M3B catalytic" evidence="7">
    <location>
        <begin position="205"/>
        <end position="585"/>
    </location>
</feature>
<evidence type="ECO:0000256" key="4">
    <source>
        <dbReference type="ARBA" id="ARBA00022833"/>
    </source>
</evidence>
<dbReference type="GO" id="GO:0004222">
    <property type="term" value="F:metalloendopeptidase activity"/>
    <property type="evidence" value="ECO:0007669"/>
    <property type="project" value="UniProtKB-UniRule"/>
</dbReference>
<evidence type="ECO:0000256" key="2">
    <source>
        <dbReference type="ARBA" id="ARBA00022723"/>
    </source>
</evidence>
<evidence type="ECO:0000256" key="1">
    <source>
        <dbReference type="ARBA" id="ARBA00022670"/>
    </source>
</evidence>
<evidence type="ECO:0000256" key="3">
    <source>
        <dbReference type="ARBA" id="ARBA00022801"/>
    </source>
</evidence>
<accession>A0A0R2JCN6</accession>
<keyword evidence="4 6" id="KW-0862">Zinc</keyword>
<evidence type="ECO:0000313" key="10">
    <source>
        <dbReference type="Proteomes" id="UP000051655"/>
    </source>
</evidence>
<dbReference type="InterPro" id="IPR004438">
    <property type="entry name" value="Peptidase_M3B"/>
</dbReference>
<dbReference type="PANTHER" id="PTHR11804">
    <property type="entry name" value="PROTEASE M3 THIMET OLIGOPEPTIDASE-RELATED"/>
    <property type="match status" value="1"/>
</dbReference>
<evidence type="ECO:0000259" key="8">
    <source>
        <dbReference type="Pfam" id="PF08439"/>
    </source>
</evidence>
<evidence type="ECO:0000256" key="5">
    <source>
        <dbReference type="ARBA" id="ARBA00023049"/>
    </source>
</evidence>
<dbReference type="GO" id="GO:0006508">
    <property type="term" value="P:proteolysis"/>
    <property type="evidence" value="ECO:0007669"/>
    <property type="project" value="UniProtKB-KW"/>
</dbReference>
<keyword evidence="1 6" id="KW-0645">Protease</keyword>
<comment type="function">
    <text evidence="6">Has oligopeptidase activity and degrades a variety of small bioactive peptides.</text>
</comment>
<evidence type="ECO:0000256" key="6">
    <source>
        <dbReference type="RuleBase" id="RU368091"/>
    </source>
</evidence>
<organism evidence="9 10">
    <name type="scientific">Weissella kandleri</name>
    <dbReference type="NCBI Taxonomy" id="1616"/>
    <lineage>
        <taxon>Bacteria</taxon>
        <taxon>Bacillati</taxon>
        <taxon>Bacillota</taxon>
        <taxon>Bacilli</taxon>
        <taxon>Lactobacillales</taxon>
        <taxon>Lactobacillaceae</taxon>
        <taxon>Weissella</taxon>
    </lineage>
</organism>
<feature type="domain" description="Oligopeptidase F N-terminal" evidence="8">
    <location>
        <begin position="117"/>
        <end position="184"/>
    </location>
</feature>
<comment type="similarity">
    <text evidence="6">Belongs to the peptidase M3B family.</text>
</comment>
<dbReference type="AlphaFoldDB" id="A0A0R2JCN6"/>
<dbReference type="STRING" id="1616.IV73_GL000864"/>
<dbReference type="InterPro" id="IPR001567">
    <property type="entry name" value="Pept_M3A_M3B_dom"/>
</dbReference>
<keyword evidence="2 6" id="KW-0479">Metal-binding</keyword>
<dbReference type="Pfam" id="PF08439">
    <property type="entry name" value="Peptidase_M3_N"/>
    <property type="match status" value="1"/>
</dbReference>
<dbReference type="PATRIC" id="fig|1616.3.peg.884"/>
<dbReference type="Pfam" id="PF01432">
    <property type="entry name" value="Peptidase_M3"/>
    <property type="match status" value="1"/>
</dbReference>
<dbReference type="RefSeq" id="WP_083485548.1">
    <property type="nucleotide sequence ID" value="NZ_JQBP01000003.1"/>
</dbReference>
<evidence type="ECO:0000259" key="7">
    <source>
        <dbReference type="Pfam" id="PF01432"/>
    </source>
</evidence>
<comment type="cofactor">
    <cofactor evidence="6">
        <name>Zn(2+)</name>
        <dbReference type="ChEBI" id="CHEBI:29105"/>
    </cofactor>
    <text evidence="6">Binds 1 zinc ion.</text>
</comment>
<dbReference type="Gene3D" id="1.10.287.830">
    <property type="entry name" value="putative peptidase helix hairpin domain like"/>
    <property type="match status" value="1"/>
</dbReference>
<dbReference type="InterPro" id="IPR013647">
    <property type="entry name" value="OligopepF_N_dom"/>
</dbReference>
<dbReference type="EMBL" id="JQBP01000003">
    <property type="protein sequence ID" value="KRN75104.1"/>
    <property type="molecule type" value="Genomic_DNA"/>
</dbReference>
<dbReference type="GO" id="GO:0006518">
    <property type="term" value="P:peptide metabolic process"/>
    <property type="evidence" value="ECO:0007669"/>
    <property type="project" value="TreeGrafter"/>
</dbReference>
<proteinExistence type="inferred from homology"/>
<dbReference type="OrthoDB" id="9766487at2"/>
<dbReference type="PANTHER" id="PTHR11804:SF84">
    <property type="entry name" value="SACCHAROLYSIN"/>
    <property type="match status" value="1"/>
</dbReference>
<dbReference type="InterPro" id="IPR042088">
    <property type="entry name" value="OligoPept_F_C"/>
</dbReference>
<protein>
    <recommendedName>
        <fullName evidence="6">Oligopeptidase F</fullName>
        <ecNumber evidence="6">3.4.24.-</ecNumber>
    </recommendedName>
</protein>
<dbReference type="EC" id="3.4.24.-" evidence="6"/>
<dbReference type="CDD" id="cd09608">
    <property type="entry name" value="M3B_PepF"/>
    <property type="match status" value="1"/>
</dbReference>
<dbReference type="InterPro" id="IPR045090">
    <property type="entry name" value="Pept_M3A_M3B"/>
</dbReference>
<dbReference type="NCBIfam" id="TIGR00181">
    <property type="entry name" value="pepF"/>
    <property type="match status" value="1"/>
</dbReference>
<gene>
    <name evidence="9" type="ORF">IV73_GL000864</name>
</gene>
<keyword evidence="5 6" id="KW-0482">Metalloprotease</keyword>
<dbReference type="SUPFAM" id="SSF55486">
    <property type="entry name" value="Metalloproteases ('zincins'), catalytic domain"/>
    <property type="match status" value="1"/>
</dbReference>
<reference evidence="9 10" key="1">
    <citation type="journal article" date="2015" name="Genome Announc.">
        <title>Expanding the biotechnology potential of lactobacilli through comparative genomics of 213 strains and associated genera.</title>
        <authorList>
            <person name="Sun Z."/>
            <person name="Harris H.M."/>
            <person name="McCann A."/>
            <person name="Guo C."/>
            <person name="Argimon S."/>
            <person name="Zhang W."/>
            <person name="Yang X."/>
            <person name="Jeffery I.B."/>
            <person name="Cooney J.C."/>
            <person name="Kagawa T.F."/>
            <person name="Liu W."/>
            <person name="Song Y."/>
            <person name="Salvetti E."/>
            <person name="Wrobel A."/>
            <person name="Rasinkangas P."/>
            <person name="Parkhill J."/>
            <person name="Rea M.C."/>
            <person name="O'Sullivan O."/>
            <person name="Ritari J."/>
            <person name="Douillard F.P."/>
            <person name="Paul Ross R."/>
            <person name="Yang R."/>
            <person name="Briner A.E."/>
            <person name="Felis G.E."/>
            <person name="de Vos W.M."/>
            <person name="Barrangou R."/>
            <person name="Klaenhammer T.R."/>
            <person name="Caufield P.W."/>
            <person name="Cui Y."/>
            <person name="Zhang H."/>
            <person name="O'Toole P.W."/>
        </authorList>
    </citation>
    <scope>NUCLEOTIDE SEQUENCE [LARGE SCALE GENOMIC DNA]</scope>
    <source>
        <strain evidence="9 10">DSM 20593</strain>
    </source>
</reference>
<dbReference type="GO" id="GO:0046872">
    <property type="term" value="F:metal ion binding"/>
    <property type="evidence" value="ECO:0007669"/>
    <property type="project" value="UniProtKB-UniRule"/>
</dbReference>
<name>A0A0R2JCN6_9LACO</name>
<dbReference type="Gene3D" id="1.20.140.70">
    <property type="entry name" value="Oligopeptidase f, N-terminal domain"/>
    <property type="match status" value="1"/>
</dbReference>
<comment type="caution">
    <text evidence="9">The sequence shown here is derived from an EMBL/GenBank/DDBJ whole genome shotgun (WGS) entry which is preliminary data.</text>
</comment>
<keyword evidence="10" id="KW-1185">Reference proteome</keyword>
<dbReference type="Gene3D" id="1.10.1370.20">
    <property type="entry name" value="Oligoendopeptidase f, C-terminal domain"/>
    <property type="match status" value="1"/>
</dbReference>